<sequence>MMSNYIFEEVSSRYITENGEQVRLVNYRGKDEQTIPNTVLNIDGSFTMPVKDFFEAGVSGNLSEVIRDKVVERIVGNKNTEETVDAE</sequence>
<name>A0ABS5MHH7_9BACI</name>
<protein>
    <submittedName>
        <fullName evidence="1">Uncharacterized protein</fullName>
    </submittedName>
</protein>
<proteinExistence type="predicted"/>
<organism evidence="1 2">
    <name type="scientific">Ornithinibacillus massiliensis</name>
    <dbReference type="NCBI Taxonomy" id="1944633"/>
    <lineage>
        <taxon>Bacteria</taxon>
        <taxon>Bacillati</taxon>
        <taxon>Bacillota</taxon>
        <taxon>Bacilli</taxon>
        <taxon>Bacillales</taxon>
        <taxon>Bacillaceae</taxon>
        <taxon>Ornithinibacillus</taxon>
    </lineage>
</organism>
<dbReference type="EMBL" id="JAGXBY010000006">
    <property type="protein sequence ID" value="MBS3681789.1"/>
    <property type="molecule type" value="Genomic_DNA"/>
</dbReference>
<evidence type="ECO:0000313" key="2">
    <source>
        <dbReference type="Proteomes" id="UP000681870"/>
    </source>
</evidence>
<comment type="caution">
    <text evidence="1">The sequence shown here is derived from an EMBL/GenBank/DDBJ whole genome shotgun (WGS) entry which is preliminary data.</text>
</comment>
<accession>A0ABS5MHH7</accession>
<gene>
    <name evidence="1" type="ORF">KGF86_16465</name>
</gene>
<dbReference type="Proteomes" id="UP000681870">
    <property type="component" value="Unassembled WGS sequence"/>
</dbReference>
<reference evidence="1 2" key="1">
    <citation type="submission" date="2021-05" db="EMBL/GenBank/DDBJ databases">
        <title>Ornithinibacillus massiliensis sp. nov.</title>
        <authorList>
            <person name="Iwaza R."/>
            <person name="Lagier J.-C."/>
            <person name="Raoult D."/>
        </authorList>
    </citation>
    <scope>NUCLEOTIDE SEQUENCE [LARGE SCALE GENOMIC DNA]</scope>
    <source>
        <strain evidence="1 2">Marseille-P3601</strain>
    </source>
</reference>
<evidence type="ECO:0000313" key="1">
    <source>
        <dbReference type="EMBL" id="MBS3681789.1"/>
    </source>
</evidence>
<keyword evidence="2" id="KW-1185">Reference proteome</keyword>